<reference evidence="1 2" key="1">
    <citation type="submission" date="2016-12" db="EMBL/GenBank/DDBJ databases">
        <title>Trade-off between light-utilization and light-protection in marine flavobacteria.</title>
        <authorList>
            <person name="Kumagai Y."/>
            <person name="Yoshizawa S."/>
            <person name="Kogure K."/>
            <person name="Iwasaki W."/>
        </authorList>
    </citation>
    <scope>NUCLEOTIDE SEQUENCE [LARGE SCALE GENOMIC DNA]</scope>
    <source>
        <strain evidence="1 2">KCTC 22729</strain>
    </source>
</reference>
<dbReference type="InterPro" id="IPR027417">
    <property type="entry name" value="P-loop_NTPase"/>
</dbReference>
<evidence type="ECO:0000313" key="1">
    <source>
        <dbReference type="EMBL" id="PQJ74995.1"/>
    </source>
</evidence>
<keyword evidence="2" id="KW-1185">Reference proteome</keyword>
<dbReference type="RefSeq" id="WP_105046136.1">
    <property type="nucleotide sequence ID" value="NZ_CP150662.1"/>
</dbReference>
<dbReference type="Gene3D" id="3.40.50.300">
    <property type="entry name" value="P-loop containing nucleotide triphosphate hydrolases"/>
    <property type="match status" value="1"/>
</dbReference>
<dbReference type="Proteomes" id="UP000237608">
    <property type="component" value="Unassembled WGS sequence"/>
</dbReference>
<name>A0A2S7WBJ0_9FLAO</name>
<sequence length="380" mass="43542">MTTPKKILLLPIEDKTIVWFAASNEYVVFENEVASILQQRISGSSIDEIALEISSKMDIPFTEIKDFIENLEEQFLNKTLVEHIPLEKEASKIQKPKKFEISETYLINDVVCKVSFLSKKERELVHPKFAHLVTTDAPLHHHLFEVFINNNEIILYVNNSFIGTWHPEEVHYFQGKFSMELIQKIHQKEESKWMGVFHASAVSDGKQSILFLGDSGNGKSTSLALLQANGFTCLADDFVPIAAENKEVYSFPAAISIKKNSLQVLDSLYPSLADAIEYDYIRLNKIVRYLPPNNADFTTHLPCKKLIFIKYEKEVDLQVNSISKLDAFQQLIPDSWLSPLPENAAIFLDWFAQLECFQIKYSENEKMIAAVRELFEVSRV</sequence>
<gene>
    <name evidence="1" type="ORF">BTO13_06920</name>
</gene>
<proteinExistence type="predicted"/>
<evidence type="ECO:0000313" key="2">
    <source>
        <dbReference type="Proteomes" id="UP000237608"/>
    </source>
</evidence>
<organism evidence="1 2">
    <name type="scientific">Polaribacter gangjinensis</name>
    <dbReference type="NCBI Taxonomy" id="574710"/>
    <lineage>
        <taxon>Bacteria</taxon>
        <taxon>Pseudomonadati</taxon>
        <taxon>Bacteroidota</taxon>
        <taxon>Flavobacteriia</taxon>
        <taxon>Flavobacteriales</taxon>
        <taxon>Flavobacteriaceae</taxon>
    </lineage>
</organism>
<dbReference type="OrthoDB" id="1116059at2"/>
<evidence type="ECO:0008006" key="3">
    <source>
        <dbReference type="Google" id="ProtNLM"/>
    </source>
</evidence>
<comment type="caution">
    <text evidence="1">The sequence shown here is derived from an EMBL/GenBank/DDBJ whole genome shotgun (WGS) entry which is preliminary data.</text>
</comment>
<protein>
    <recommendedName>
        <fullName evidence="3">Serine kinase</fullName>
    </recommendedName>
</protein>
<dbReference type="SUPFAM" id="SSF53795">
    <property type="entry name" value="PEP carboxykinase-like"/>
    <property type="match status" value="1"/>
</dbReference>
<dbReference type="AlphaFoldDB" id="A0A2S7WBJ0"/>
<accession>A0A2S7WBJ0</accession>
<dbReference type="EMBL" id="MSCL01000001">
    <property type="protein sequence ID" value="PQJ74995.1"/>
    <property type="molecule type" value="Genomic_DNA"/>
</dbReference>